<dbReference type="AlphaFoldDB" id="A0A6A4LSX7"/>
<proteinExistence type="predicted"/>
<name>A0A6A4LSX7_9ERIC</name>
<comment type="caution">
    <text evidence="2">The sequence shown here is derived from an EMBL/GenBank/DDBJ whole genome shotgun (WGS) entry which is preliminary data.</text>
</comment>
<keyword evidence="1" id="KW-1133">Transmembrane helix</keyword>
<sequence>MKAGLQRREAEKGWVADWVSRNYNAVRSLPIYMVGISLLVVLINCGVSGIADASRGEACGYLGPWIRVLGNCVFWVLLHCFLSLGVLRLQVLRLRVRGPSSLVRRCNYSDFSAEMVLPLPQGDREDREHPRLRQYILQPRLGPVLPLLPLSLTSPPTKNSSTSGAVQRRWPHAGHCRLLSRRGRGHHHQLVLSQSGSIPLVTFAVTFKPYIETRFVLGQAQGQAKEWVQTAQSTANKACSKAAVSKDEAQQEKKQSAGIIQQFSFLKTAINGDGFCFTLLISGHSNLSTL</sequence>
<organism evidence="2 3">
    <name type="scientific">Rhododendron williamsianum</name>
    <dbReference type="NCBI Taxonomy" id="262921"/>
    <lineage>
        <taxon>Eukaryota</taxon>
        <taxon>Viridiplantae</taxon>
        <taxon>Streptophyta</taxon>
        <taxon>Embryophyta</taxon>
        <taxon>Tracheophyta</taxon>
        <taxon>Spermatophyta</taxon>
        <taxon>Magnoliopsida</taxon>
        <taxon>eudicotyledons</taxon>
        <taxon>Gunneridae</taxon>
        <taxon>Pentapetalae</taxon>
        <taxon>asterids</taxon>
        <taxon>Ericales</taxon>
        <taxon>Ericaceae</taxon>
        <taxon>Ericoideae</taxon>
        <taxon>Rhodoreae</taxon>
        <taxon>Rhododendron</taxon>
    </lineage>
</organism>
<protein>
    <submittedName>
        <fullName evidence="2">Uncharacterized protein</fullName>
    </submittedName>
</protein>
<gene>
    <name evidence="2" type="ORF">C3L33_08842</name>
</gene>
<dbReference type="OrthoDB" id="10624648at2759"/>
<feature type="non-terminal residue" evidence="2">
    <location>
        <position position="1"/>
    </location>
</feature>
<accession>A0A6A4LSX7</accession>
<evidence type="ECO:0000313" key="2">
    <source>
        <dbReference type="EMBL" id="KAE9459254.1"/>
    </source>
</evidence>
<feature type="transmembrane region" description="Helical" evidence="1">
    <location>
        <begin position="31"/>
        <end position="53"/>
    </location>
</feature>
<feature type="transmembrane region" description="Helical" evidence="1">
    <location>
        <begin position="65"/>
        <end position="87"/>
    </location>
</feature>
<evidence type="ECO:0000256" key="1">
    <source>
        <dbReference type="SAM" id="Phobius"/>
    </source>
</evidence>
<evidence type="ECO:0000313" key="3">
    <source>
        <dbReference type="Proteomes" id="UP000428333"/>
    </source>
</evidence>
<dbReference type="EMBL" id="QEFC01001180">
    <property type="protein sequence ID" value="KAE9459254.1"/>
    <property type="molecule type" value="Genomic_DNA"/>
</dbReference>
<reference evidence="2 3" key="1">
    <citation type="journal article" date="2019" name="Genome Biol. Evol.">
        <title>The Rhododendron genome and chromosomal organization provide insight into shared whole-genome duplications across the heath family (Ericaceae).</title>
        <authorList>
            <person name="Soza V.L."/>
            <person name="Lindsley D."/>
            <person name="Waalkes A."/>
            <person name="Ramage E."/>
            <person name="Patwardhan R.P."/>
            <person name="Burton J.N."/>
            <person name="Adey A."/>
            <person name="Kumar A."/>
            <person name="Qiu R."/>
            <person name="Shendure J."/>
            <person name="Hall B."/>
        </authorList>
    </citation>
    <scope>NUCLEOTIDE SEQUENCE [LARGE SCALE GENOMIC DNA]</scope>
    <source>
        <strain evidence="2">RSF 1966-606</strain>
    </source>
</reference>
<keyword evidence="1" id="KW-0472">Membrane</keyword>
<keyword evidence="1" id="KW-0812">Transmembrane</keyword>
<dbReference type="Proteomes" id="UP000428333">
    <property type="component" value="Linkage Group LG05"/>
</dbReference>
<keyword evidence="3" id="KW-1185">Reference proteome</keyword>